<reference evidence="12 13" key="1">
    <citation type="submission" date="2016-08" db="EMBL/GenBank/DDBJ databases">
        <title>Complete Genome Sequence Of The Indigo Reducing Clostridium isatidis DSM15098.</title>
        <authorList>
            <person name="Little G.T."/>
            <person name="Minton N.P."/>
        </authorList>
    </citation>
    <scope>NUCLEOTIDE SEQUENCE [LARGE SCALE GENOMIC DNA]</scope>
    <source>
        <strain evidence="12 13">DSM 15098</strain>
    </source>
</reference>
<dbReference type="Gene3D" id="6.10.340.10">
    <property type="match status" value="1"/>
</dbReference>
<accession>A0A343JCN8</accession>
<keyword evidence="2" id="KW-1003">Cell membrane</keyword>
<dbReference type="Pfam" id="PF00015">
    <property type="entry name" value="MCPsignal"/>
    <property type="match status" value="1"/>
</dbReference>
<feature type="transmembrane region" description="Helical" evidence="10">
    <location>
        <begin position="305"/>
        <end position="326"/>
    </location>
</feature>
<evidence type="ECO:0000256" key="6">
    <source>
        <dbReference type="ARBA" id="ARBA00023136"/>
    </source>
</evidence>
<evidence type="ECO:0000256" key="8">
    <source>
        <dbReference type="PROSITE-ProRule" id="PRU00284"/>
    </source>
</evidence>
<evidence type="ECO:0000313" key="12">
    <source>
        <dbReference type="EMBL" id="ASW43296.1"/>
    </source>
</evidence>
<evidence type="ECO:0000259" key="11">
    <source>
        <dbReference type="PROSITE" id="PS50111"/>
    </source>
</evidence>
<dbReference type="SUPFAM" id="SSF58104">
    <property type="entry name" value="Methyl-accepting chemotaxis protein (MCP) signaling domain"/>
    <property type="match status" value="1"/>
</dbReference>
<feature type="domain" description="Methyl-accepting transducer" evidence="11">
    <location>
        <begin position="403"/>
        <end position="653"/>
    </location>
</feature>
<dbReference type="SMART" id="SM00283">
    <property type="entry name" value="MA"/>
    <property type="match status" value="1"/>
</dbReference>
<dbReference type="GO" id="GO:0007165">
    <property type="term" value="P:signal transduction"/>
    <property type="evidence" value="ECO:0007669"/>
    <property type="project" value="UniProtKB-KW"/>
</dbReference>
<dbReference type="PROSITE" id="PS50111">
    <property type="entry name" value="CHEMOTAXIS_TRANSDUC_2"/>
    <property type="match status" value="1"/>
</dbReference>
<dbReference type="GO" id="GO:0005886">
    <property type="term" value="C:plasma membrane"/>
    <property type="evidence" value="ECO:0007669"/>
    <property type="project" value="UniProtKB-SubCell"/>
</dbReference>
<dbReference type="OrthoDB" id="9804955at2"/>
<dbReference type="Gene3D" id="3.30.450.20">
    <property type="entry name" value="PAS domain"/>
    <property type="match status" value="1"/>
</dbReference>
<keyword evidence="7 8" id="KW-0807">Transducer</keyword>
<dbReference type="Proteomes" id="UP000264883">
    <property type="component" value="Chromosome"/>
</dbReference>
<dbReference type="PANTHER" id="PTHR32089:SF112">
    <property type="entry name" value="LYSOZYME-LIKE PROTEIN-RELATED"/>
    <property type="match status" value="1"/>
</dbReference>
<keyword evidence="4 10" id="KW-0812">Transmembrane</keyword>
<dbReference type="Gene3D" id="1.10.287.950">
    <property type="entry name" value="Methyl-accepting chemotaxis protein"/>
    <property type="match status" value="1"/>
</dbReference>
<evidence type="ECO:0000256" key="3">
    <source>
        <dbReference type="ARBA" id="ARBA00022500"/>
    </source>
</evidence>
<gene>
    <name evidence="12" type="ORF">BEN51_07305</name>
</gene>
<sequence length="689" mass="76415">MAKKSKKISNKIIIAIVACCLMTATIIITGSSVNSKSALEKEAENNLFQTAKLYSANINEALHLTDYIVNNLEALVKNTLDLKSIDSEDKYISNYLNSLDSYIQDIIKEEKDLLGVAIVLDPSITNEAKQLIYERKNIGGDIYKINKFVKENFVEGKEDMEWYYNAINVKEGIWSDPHTDTSSESVRMSYTKPIYIGNQLIGVVAVDLFFDDYAQSIKDLSVYENGYAFLLSEDGNFLVHEEHNEEENVKEVINGLNLLSGKEGIENYKLDGKGHILAYSKLHNGNILVITASKTDIFKSINASIAFSIIITLIVCVAVSAFAGVIGKKISGPIVFITELVNKISKLDFREDKRFLAINNYDDETGVIGRSVLNLSRIITDTLLNIKNSADETSNNVYNLNNSADELVEAASSINNAVLELAKGAQEQAEEATNSSQKLLDLSKILENMISITDNFKNQFEKSKNENKKGIVSINTLMEKIDANTKIGNETNNSVNELAKKSELIEEIVYTIEEISSQTNLLALNAAIEAARAGEAGKGFGVVADEIRVLSEQTANATRRIASIINEIRYEINNSKNNMEKSEETLKEVNEAMNISKDVFEKIENSFELMNKEVEVLIDNINNVEKSKEEAINSIQGIIAICEESAASTEEVSAIVNTQLSSTGEVKEAIEELNKVVKNLEEMTNEFII</sequence>
<keyword evidence="13" id="KW-1185">Reference proteome</keyword>
<keyword evidence="3" id="KW-0145">Chemotaxis</keyword>
<keyword evidence="6 10" id="KW-0472">Membrane</keyword>
<dbReference type="KEGG" id="cia:BEN51_07305"/>
<proteinExistence type="predicted"/>
<evidence type="ECO:0000256" key="9">
    <source>
        <dbReference type="SAM" id="Coils"/>
    </source>
</evidence>
<organism evidence="12 13">
    <name type="scientific">Clostridium isatidis</name>
    <dbReference type="NCBI Taxonomy" id="182773"/>
    <lineage>
        <taxon>Bacteria</taxon>
        <taxon>Bacillati</taxon>
        <taxon>Bacillota</taxon>
        <taxon>Clostridia</taxon>
        <taxon>Eubacteriales</taxon>
        <taxon>Clostridiaceae</taxon>
        <taxon>Clostridium</taxon>
    </lineage>
</organism>
<dbReference type="EMBL" id="CP016786">
    <property type="protein sequence ID" value="ASW43296.1"/>
    <property type="molecule type" value="Genomic_DNA"/>
</dbReference>
<dbReference type="Pfam" id="PF02743">
    <property type="entry name" value="dCache_1"/>
    <property type="match status" value="1"/>
</dbReference>
<evidence type="ECO:0000313" key="13">
    <source>
        <dbReference type="Proteomes" id="UP000264883"/>
    </source>
</evidence>
<keyword evidence="9" id="KW-0175">Coiled coil</keyword>
<keyword evidence="5 10" id="KW-1133">Transmembrane helix</keyword>
<evidence type="ECO:0000256" key="7">
    <source>
        <dbReference type="ARBA" id="ARBA00023224"/>
    </source>
</evidence>
<dbReference type="GO" id="GO:0006935">
    <property type="term" value="P:chemotaxis"/>
    <property type="evidence" value="ECO:0007669"/>
    <property type="project" value="UniProtKB-KW"/>
</dbReference>
<evidence type="ECO:0000256" key="5">
    <source>
        <dbReference type="ARBA" id="ARBA00022989"/>
    </source>
</evidence>
<comment type="subcellular location">
    <subcellularLocation>
        <location evidence="1">Cell membrane</location>
        <topology evidence="1">Multi-pass membrane protein</topology>
    </subcellularLocation>
</comment>
<evidence type="ECO:0000256" key="4">
    <source>
        <dbReference type="ARBA" id="ARBA00022692"/>
    </source>
</evidence>
<dbReference type="RefSeq" id="WP_119865432.1">
    <property type="nucleotide sequence ID" value="NZ_CP016786.1"/>
</dbReference>
<feature type="transmembrane region" description="Helical" evidence="10">
    <location>
        <begin position="12"/>
        <end position="33"/>
    </location>
</feature>
<dbReference type="AlphaFoldDB" id="A0A343JCN8"/>
<evidence type="ECO:0000256" key="2">
    <source>
        <dbReference type="ARBA" id="ARBA00022475"/>
    </source>
</evidence>
<dbReference type="InterPro" id="IPR033479">
    <property type="entry name" value="dCache_1"/>
</dbReference>
<evidence type="ECO:0000256" key="1">
    <source>
        <dbReference type="ARBA" id="ARBA00004651"/>
    </source>
</evidence>
<name>A0A343JCN8_9CLOT</name>
<dbReference type="PANTHER" id="PTHR32089">
    <property type="entry name" value="METHYL-ACCEPTING CHEMOTAXIS PROTEIN MCPB"/>
    <property type="match status" value="1"/>
</dbReference>
<dbReference type="InterPro" id="IPR004089">
    <property type="entry name" value="MCPsignal_dom"/>
</dbReference>
<feature type="coiled-coil region" evidence="9">
    <location>
        <begin position="565"/>
        <end position="634"/>
    </location>
</feature>
<protein>
    <submittedName>
        <fullName evidence="12">Chemotaxis protein</fullName>
    </submittedName>
</protein>
<evidence type="ECO:0000256" key="10">
    <source>
        <dbReference type="SAM" id="Phobius"/>
    </source>
</evidence>
<dbReference type="CDD" id="cd12913">
    <property type="entry name" value="PDC1_MCP_like"/>
    <property type="match status" value="1"/>
</dbReference>